<reference evidence="2 3" key="1">
    <citation type="journal article" date="2011" name="J. Bacteriol.">
        <title>Genome sequence of Haloplasma contractile, an unusual contractile bacterium from a deep-sea anoxic brine lake.</title>
        <authorList>
            <person name="Antunes A."/>
            <person name="Alam I."/>
            <person name="El Dorry H."/>
            <person name="Siam R."/>
            <person name="Robertson A."/>
            <person name="Bajic V.B."/>
            <person name="Stingl U."/>
        </authorList>
    </citation>
    <scope>NUCLEOTIDE SEQUENCE [LARGE SCALE GENOMIC DNA]</scope>
    <source>
        <strain evidence="2 3">SSD-17B</strain>
    </source>
</reference>
<reference evidence="2 3" key="2">
    <citation type="journal article" date="2013" name="PLoS ONE">
        <title>INDIGO - INtegrated Data Warehouse of MIcrobial GenOmes with Examples from the Red Sea Extremophiles.</title>
        <authorList>
            <person name="Alam I."/>
            <person name="Antunes A."/>
            <person name="Kamau A.A."/>
            <person name="Ba Alawi W."/>
            <person name="Kalkatawi M."/>
            <person name="Stingl U."/>
            <person name="Bajic V.B."/>
        </authorList>
    </citation>
    <scope>NUCLEOTIDE SEQUENCE [LARGE SCALE GENOMIC DNA]</scope>
    <source>
        <strain evidence="2 3">SSD-17B</strain>
    </source>
</reference>
<gene>
    <name evidence="2" type="ORF">HLPCO_002009</name>
</gene>
<dbReference type="RefSeq" id="WP_008827299.1">
    <property type="nucleotide sequence ID" value="NZ_AFNU02000006.1"/>
</dbReference>
<evidence type="ECO:0000313" key="2">
    <source>
        <dbReference type="EMBL" id="ERJ12095.1"/>
    </source>
</evidence>
<comment type="caution">
    <text evidence="2">The sequence shown here is derived from an EMBL/GenBank/DDBJ whole genome shotgun (WGS) entry which is preliminary data.</text>
</comment>
<dbReference type="Pfam" id="PF02893">
    <property type="entry name" value="GRAM"/>
    <property type="match status" value="1"/>
</dbReference>
<evidence type="ECO:0000313" key="3">
    <source>
        <dbReference type="Proteomes" id="UP000005707"/>
    </source>
</evidence>
<dbReference type="InterPro" id="IPR011993">
    <property type="entry name" value="PH-like_dom_sf"/>
</dbReference>
<proteinExistence type="predicted"/>
<protein>
    <submittedName>
        <fullName evidence="2">GRAM domain protein</fullName>
    </submittedName>
</protein>
<name>U2FGW6_9MOLU</name>
<dbReference type="eggNOG" id="ENOG5033JBE">
    <property type="taxonomic scope" value="Bacteria"/>
</dbReference>
<dbReference type="InterPro" id="IPR004182">
    <property type="entry name" value="GRAM"/>
</dbReference>
<keyword evidence="3" id="KW-1185">Reference proteome</keyword>
<dbReference type="InParanoid" id="U2FGW6"/>
<evidence type="ECO:0000259" key="1">
    <source>
        <dbReference type="Pfam" id="PF02893"/>
    </source>
</evidence>
<sequence length="137" mass="15822">MSRTIVYSQFNMKKIGSLFVSKETLLIDEKLLWSCHVSHLQSKARIVKGKLYVTTKRVIFSASYFDRISEGKCWNIPIKDIKAIKTQSIVDDIFIRGANDKLKIVLANNKCELFSVKNLRFVIKKLNNTLKKLNIEV</sequence>
<dbReference type="AlphaFoldDB" id="U2FGW6"/>
<accession>U2FGW6</accession>
<dbReference type="Gene3D" id="2.30.29.30">
    <property type="entry name" value="Pleckstrin-homology domain (PH domain)/Phosphotyrosine-binding domain (PTB)"/>
    <property type="match status" value="1"/>
</dbReference>
<dbReference type="EMBL" id="AFNU02000006">
    <property type="protein sequence ID" value="ERJ12095.1"/>
    <property type="molecule type" value="Genomic_DNA"/>
</dbReference>
<feature type="domain" description="GRAM" evidence="1">
    <location>
        <begin position="25"/>
        <end position="86"/>
    </location>
</feature>
<organism evidence="2 3">
    <name type="scientific">Haloplasma contractile SSD-17B</name>
    <dbReference type="NCBI Taxonomy" id="1033810"/>
    <lineage>
        <taxon>Bacteria</taxon>
        <taxon>Bacillati</taxon>
        <taxon>Mycoplasmatota</taxon>
        <taxon>Mollicutes</taxon>
        <taxon>Haloplasmatales</taxon>
        <taxon>Haloplasmataceae</taxon>
        <taxon>Haloplasma</taxon>
    </lineage>
</organism>
<dbReference type="OrthoDB" id="4556154at2"/>
<dbReference type="Proteomes" id="UP000005707">
    <property type="component" value="Unassembled WGS sequence"/>
</dbReference>